<organism evidence="1 2">
    <name type="scientific">Rhizobium acidisoli</name>
    <dbReference type="NCBI Taxonomy" id="1538158"/>
    <lineage>
        <taxon>Bacteria</taxon>
        <taxon>Pseudomonadati</taxon>
        <taxon>Pseudomonadota</taxon>
        <taxon>Alphaproteobacteria</taxon>
        <taxon>Hyphomicrobiales</taxon>
        <taxon>Rhizobiaceae</taxon>
        <taxon>Rhizobium/Agrobacterium group</taxon>
        <taxon>Rhizobium</taxon>
    </lineage>
</organism>
<dbReference type="RefSeq" id="WP_054185938.1">
    <property type="nucleotide sequence ID" value="NZ_CP034999.1"/>
</dbReference>
<dbReference type="Gene3D" id="3.40.50.1820">
    <property type="entry name" value="alpha/beta hydrolase"/>
    <property type="match status" value="1"/>
</dbReference>
<evidence type="ECO:0000313" key="1">
    <source>
        <dbReference type="EMBL" id="QAS80840.1"/>
    </source>
</evidence>
<dbReference type="Pfam" id="PF02450">
    <property type="entry name" value="LCAT"/>
    <property type="match status" value="1"/>
</dbReference>
<name>A0AAE5WPG8_9HYPH</name>
<keyword evidence="1" id="KW-0614">Plasmid</keyword>
<dbReference type="SUPFAM" id="SSF53474">
    <property type="entry name" value="alpha/beta-Hydrolases"/>
    <property type="match status" value="1"/>
</dbReference>
<geneLocation type="plasmid" evidence="2">
    <name>prapfh23a</name>
</geneLocation>
<dbReference type="AlphaFoldDB" id="A0AAE5WPG8"/>
<dbReference type="GO" id="GO:0008374">
    <property type="term" value="F:O-acyltransferase activity"/>
    <property type="evidence" value="ECO:0007669"/>
    <property type="project" value="InterPro"/>
</dbReference>
<proteinExistence type="predicted"/>
<keyword evidence="2" id="KW-1185">Reference proteome</keyword>
<dbReference type="InterPro" id="IPR029058">
    <property type="entry name" value="AB_hydrolase_fold"/>
</dbReference>
<reference evidence="1 2" key="1">
    <citation type="submission" date="2019-01" db="EMBL/GenBank/DDBJ databases">
        <title>Genomic insights into the origins and evolution of symbiotic genes in the Phaseolus vulgaris microsymbionts.</title>
        <authorList>
            <person name="Tong W."/>
        </authorList>
    </citation>
    <scope>NUCLEOTIDE SEQUENCE [LARGE SCALE GENOMIC DNA]</scope>
    <source>
        <strain evidence="1 2">FH23</strain>
        <plasmid evidence="2">prapfh23a</plasmid>
    </source>
</reference>
<evidence type="ECO:0008006" key="3">
    <source>
        <dbReference type="Google" id="ProtNLM"/>
    </source>
</evidence>
<dbReference type="InterPro" id="IPR003386">
    <property type="entry name" value="LACT/PDAT_acylTrfase"/>
</dbReference>
<dbReference type="KEGG" id="rad:CO657_22605"/>
<dbReference type="PANTHER" id="PTHR11440">
    <property type="entry name" value="LECITHIN-CHOLESTEROL ACYLTRANSFERASE-RELATED"/>
    <property type="match status" value="1"/>
</dbReference>
<dbReference type="Proteomes" id="UP000220927">
    <property type="component" value="Plasmid pRapFH23a"/>
</dbReference>
<gene>
    <name evidence="1" type="ORF">CO657_22605</name>
</gene>
<dbReference type="EMBL" id="CP034999">
    <property type="protein sequence ID" value="QAS80840.1"/>
    <property type="molecule type" value="Genomic_DNA"/>
</dbReference>
<sequence length="463" mass="50466">MTKHPDLIVFLPGITGSVLMKDGDVIWGNSAKSLWDMVANDSLDLLEITGSDNGDDDLGDGIEATALISNIKVVPGLWKIGGYSIVSQNLVANLALEKNVNYFEFPYDWRRDNRVSARKLARFCREKLSSWRQKSGNEKAKITLVAHSMGGLVSRYFIECLEGWKETRMLISLGTPYRGSLNAVDGICNGLKKSVGGVTLADGSRAFRSFQSLYQLLPIYPVVNDGGGPLKRVYEVELPNMDLQRAIEARKFHDEILDAYAANLRDTVYVSQQVRIVPIVGIDQPTFQSARLKVDGRVELLHAYEGRDMRGDGTVPRVSAIHDDNASAAGVYFANTHAVLPNAETAMTHLKGVIQGTTIDLGKFRVSNDPGNVSINVGDVYDADGPIVISATLNAYRQNLTATFIREGDLGESKKALMYPRDGTYSCSVSLAPGQYTVNVSGDGLHTAGDVFVVVGAVEERLS</sequence>
<evidence type="ECO:0000313" key="2">
    <source>
        <dbReference type="Proteomes" id="UP000220927"/>
    </source>
</evidence>
<dbReference type="GO" id="GO:0006629">
    <property type="term" value="P:lipid metabolic process"/>
    <property type="evidence" value="ECO:0007669"/>
    <property type="project" value="InterPro"/>
</dbReference>
<protein>
    <recommendedName>
        <fullName evidence="3">Lecithin:cholesterol acyltransferase</fullName>
    </recommendedName>
</protein>
<accession>A0AAE5WPG8</accession>